<sequence length="65" mass="6542">MEEGLSPAPATTAEEVMASSGDAADADEPPGRPLSEDTRGAVAMATADREESSGEAEPWAATVPP</sequence>
<dbReference type="Proteomes" id="UP001529510">
    <property type="component" value="Unassembled WGS sequence"/>
</dbReference>
<feature type="non-terminal residue" evidence="2">
    <location>
        <position position="65"/>
    </location>
</feature>
<dbReference type="EMBL" id="JAMKFB020000019">
    <property type="protein sequence ID" value="KAL0166009.1"/>
    <property type="molecule type" value="Genomic_DNA"/>
</dbReference>
<organism evidence="2 3">
    <name type="scientific">Cirrhinus mrigala</name>
    <name type="common">Mrigala</name>
    <dbReference type="NCBI Taxonomy" id="683832"/>
    <lineage>
        <taxon>Eukaryota</taxon>
        <taxon>Metazoa</taxon>
        <taxon>Chordata</taxon>
        <taxon>Craniata</taxon>
        <taxon>Vertebrata</taxon>
        <taxon>Euteleostomi</taxon>
        <taxon>Actinopterygii</taxon>
        <taxon>Neopterygii</taxon>
        <taxon>Teleostei</taxon>
        <taxon>Ostariophysi</taxon>
        <taxon>Cypriniformes</taxon>
        <taxon>Cyprinidae</taxon>
        <taxon>Labeoninae</taxon>
        <taxon>Labeonini</taxon>
        <taxon>Cirrhinus</taxon>
    </lineage>
</organism>
<protein>
    <submittedName>
        <fullName evidence="2">Uncharacterized protein</fullName>
    </submittedName>
</protein>
<keyword evidence="3" id="KW-1185">Reference proteome</keyword>
<reference evidence="2 3" key="1">
    <citation type="submission" date="2024-05" db="EMBL/GenBank/DDBJ databases">
        <title>Genome sequencing and assembly of Indian major carp, Cirrhinus mrigala (Hamilton, 1822).</title>
        <authorList>
            <person name="Mohindra V."/>
            <person name="Chowdhury L.M."/>
            <person name="Lal K."/>
            <person name="Jena J.K."/>
        </authorList>
    </citation>
    <scope>NUCLEOTIDE SEQUENCE [LARGE SCALE GENOMIC DNA]</scope>
    <source>
        <strain evidence="2">CM1030</strain>
        <tissue evidence="2">Blood</tissue>
    </source>
</reference>
<comment type="caution">
    <text evidence="2">The sequence shown here is derived from an EMBL/GenBank/DDBJ whole genome shotgun (WGS) entry which is preliminary data.</text>
</comment>
<name>A0ABD0NVU4_CIRMR</name>
<feature type="region of interest" description="Disordered" evidence="1">
    <location>
        <begin position="1"/>
        <end position="65"/>
    </location>
</feature>
<evidence type="ECO:0000313" key="2">
    <source>
        <dbReference type="EMBL" id="KAL0166009.1"/>
    </source>
</evidence>
<evidence type="ECO:0000313" key="3">
    <source>
        <dbReference type="Proteomes" id="UP001529510"/>
    </source>
</evidence>
<evidence type="ECO:0000256" key="1">
    <source>
        <dbReference type="SAM" id="MobiDB-lite"/>
    </source>
</evidence>
<accession>A0ABD0NVU4</accession>
<gene>
    <name evidence="2" type="ORF">M9458_037853</name>
</gene>
<proteinExistence type="predicted"/>
<dbReference type="AlphaFoldDB" id="A0ABD0NVU4"/>